<reference evidence="1" key="2">
    <citation type="submission" date="2021-10" db="EMBL/GenBank/DDBJ databases">
        <authorList>
            <person name="Piombo E."/>
        </authorList>
    </citation>
    <scope>NUCLEOTIDE SEQUENCE</scope>
</reference>
<sequence>MTDLNAENAVADPPQLQNLGEKDPEKVASPDLTDGSQDIGQSPGATVDEEPVRQIRGFRWLAMCISIYITCFLYGLDTTIAADVQGPVVKAFGHIEQLTWLGAGFPLGSVVAVLPVGALYKMFNIKWIFIISVILFEVGSALCGGAPSMSAHRRPCDRRRRWQRHLPRIPRLLLAADNPQGAWLVHVPHRLLGGIGAVLGPVIGGAFSVSAATWRWAFYINLVLGAARLARLDWVGFILGSGVWTSFLLALTMAGGQWPWKDGRTIATFVCFGLALVLYAVQQGVPLFVSVENQSFPVHLLLYFIPLYFQFVQGDSALVAAVRLLPFLAVCITINLLSGYFLSNIQFYMFMYIIASIFITISGALLAVYLHPQTPTGTIYGLLVVLALGTGLVMLSGFAVTTLTVSPQDSGSGLALQSVSQIGAQVIALAIAGQVFRSTATRNLPSVMGGQGYSDADIQSIISGASSALFEHLVSAGGIFQPTTPQPKDRVGPRSRCRRRSKEMNCNQAA</sequence>
<evidence type="ECO:0000313" key="1">
    <source>
        <dbReference type="EMBL" id="CAG9953388.1"/>
    </source>
</evidence>
<comment type="caution">
    <text evidence="1">The sequence shown here is derived from an EMBL/GenBank/DDBJ whole genome shotgun (WGS) entry which is preliminary data.</text>
</comment>
<organism evidence="1 2">
    <name type="scientific">Clonostachys rosea f. rosea IK726</name>
    <dbReference type="NCBI Taxonomy" id="1349383"/>
    <lineage>
        <taxon>Eukaryota</taxon>
        <taxon>Fungi</taxon>
        <taxon>Dikarya</taxon>
        <taxon>Ascomycota</taxon>
        <taxon>Pezizomycotina</taxon>
        <taxon>Sordariomycetes</taxon>
        <taxon>Hypocreomycetidae</taxon>
        <taxon>Hypocreales</taxon>
        <taxon>Bionectriaceae</taxon>
        <taxon>Clonostachys</taxon>
    </lineage>
</organism>
<dbReference type="EMBL" id="CADEHS020000522">
    <property type="protein sequence ID" value="CAG9953388.1"/>
    <property type="molecule type" value="Genomic_DNA"/>
</dbReference>
<evidence type="ECO:0000313" key="2">
    <source>
        <dbReference type="Proteomes" id="UP000836387"/>
    </source>
</evidence>
<gene>
    <name evidence="1" type="ORF">CRV2_00022074</name>
</gene>
<name>A0ACA9ULX1_BIOOC</name>
<proteinExistence type="predicted"/>
<keyword evidence="2" id="KW-1185">Reference proteome</keyword>
<reference evidence="1" key="1">
    <citation type="submission" date="2020-04" db="EMBL/GenBank/DDBJ databases">
        <authorList>
            <person name="Broberg M."/>
        </authorList>
    </citation>
    <scope>NUCLEOTIDE SEQUENCE</scope>
</reference>
<dbReference type="Proteomes" id="UP000836387">
    <property type="component" value="Unassembled WGS sequence"/>
</dbReference>
<protein>
    <submittedName>
        <fullName evidence="1">Uncharacterized protein</fullName>
    </submittedName>
</protein>
<accession>A0ACA9ULX1</accession>